<evidence type="ECO:0000313" key="4">
    <source>
        <dbReference type="Proteomes" id="UP001177023"/>
    </source>
</evidence>
<sequence length="198" mass="21594">MSRSCFLALTVVFLAVQGLPRQTTQQPTADEEEELMARREETTTVATTTTTMTTTTTTAATTRRAFTPITFVPTAARNNCRCKDVTHLDKPRQLAAPGLANPATPAAATTNCFNPYSFLFACVSSQAGVRVTSIFYDVDNQFAFNVTHCSTVDPNVGSEYRLPCVRMVDGPDAYFVSPDYKHTVLSFACEYVGDSTCP</sequence>
<comment type="caution">
    <text evidence="3">The sequence shown here is derived from an EMBL/GenBank/DDBJ whole genome shotgun (WGS) entry which is preliminary data.</text>
</comment>
<protein>
    <submittedName>
        <fullName evidence="3">Uncharacterized protein</fullName>
    </submittedName>
</protein>
<organism evidence="3 4">
    <name type="scientific">Mesorhabditis spiculigera</name>
    <dbReference type="NCBI Taxonomy" id="96644"/>
    <lineage>
        <taxon>Eukaryota</taxon>
        <taxon>Metazoa</taxon>
        <taxon>Ecdysozoa</taxon>
        <taxon>Nematoda</taxon>
        <taxon>Chromadorea</taxon>
        <taxon>Rhabditida</taxon>
        <taxon>Rhabditina</taxon>
        <taxon>Rhabditomorpha</taxon>
        <taxon>Rhabditoidea</taxon>
        <taxon>Rhabditidae</taxon>
        <taxon>Mesorhabditinae</taxon>
        <taxon>Mesorhabditis</taxon>
    </lineage>
</organism>
<reference evidence="3" key="1">
    <citation type="submission" date="2023-06" db="EMBL/GenBank/DDBJ databases">
        <authorList>
            <person name="Delattre M."/>
        </authorList>
    </citation>
    <scope>NUCLEOTIDE SEQUENCE</scope>
    <source>
        <strain evidence="3">AF72</strain>
    </source>
</reference>
<feature type="signal peptide" evidence="2">
    <location>
        <begin position="1"/>
        <end position="18"/>
    </location>
</feature>
<gene>
    <name evidence="3" type="ORF">MSPICULIGERA_LOCUS11659</name>
</gene>
<feature type="chain" id="PRO_5041372869" evidence="2">
    <location>
        <begin position="19"/>
        <end position="198"/>
    </location>
</feature>
<feature type="non-terminal residue" evidence="3">
    <location>
        <position position="198"/>
    </location>
</feature>
<proteinExistence type="predicted"/>
<accession>A0AA36FZZ4</accession>
<keyword evidence="4" id="KW-1185">Reference proteome</keyword>
<dbReference type="Proteomes" id="UP001177023">
    <property type="component" value="Unassembled WGS sequence"/>
</dbReference>
<dbReference type="AlphaFoldDB" id="A0AA36FZZ4"/>
<feature type="region of interest" description="Disordered" evidence="1">
    <location>
        <begin position="21"/>
        <end position="42"/>
    </location>
</feature>
<evidence type="ECO:0000313" key="3">
    <source>
        <dbReference type="EMBL" id="CAJ0573297.1"/>
    </source>
</evidence>
<dbReference type="EMBL" id="CATQJA010002617">
    <property type="protein sequence ID" value="CAJ0573297.1"/>
    <property type="molecule type" value="Genomic_DNA"/>
</dbReference>
<evidence type="ECO:0000256" key="1">
    <source>
        <dbReference type="SAM" id="MobiDB-lite"/>
    </source>
</evidence>
<keyword evidence="2" id="KW-0732">Signal</keyword>
<name>A0AA36FZZ4_9BILA</name>
<evidence type="ECO:0000256" key="2">
    <source>
        <dbReference type="SAM" id="SignalP"/>
    </source>
</evidence>